<comment type="caution">
    <text evidence="3">The sequence shown here is derived from an EMBL/GenBank/DDBJ whole genome shotgun (WGS) entry which is preliminary data.</text>
</comment>
<accession>C4V1G5</accession>
<sequence>MGNADGRRMFATITKEEFSMTKTLVSALASALVVGAAGTTFAAANPFSDVPRDHWAYDAVTQLANDGVVEGYGDGTFRGDRNITRYEMAQMVAKAMAKGDLSASDRALVDRLSVEFADELNSLGVRVSELERNADMVKWNGELRYTYERVSKNIYEPRKTNNELLFRLDPSAEVNRHWTVKARLDAATNFKTDNHDDDHDDKITLKRAYAEGTYGPTVVRLGKQPLFTEQGVLFDDDASGASVTLGTGKAVSATLFAGRYNLEHSAWGDEVKEAVANGYTGGTAVSMQLLNLNWDPSEKFHVGADYMRLTNTAFIRDTIHLNDPLSLYGIGMTYRPIQTLYLSGGYWKTHSHESTDIKKEHLKAYNVELGYKGANADDPGSFGIYAAYRYLGGAGVLTPTFDGVPWNKKGWEFGGQYTPARNVIASLVYFRGKTIFSNHPGPQSDLKQNKFFGRVEFLF</sequence>
<dbReference type="Pfam" id="PF00395">
    <property type="entry name" value="SLH"/>
    <property type="match status" value="1"/>
</dbReference>
<feature type="signal peptide" evidence="1">
    <location>
        <begin position="1"/>
        <end position="42"/>
    </location>
</feature>
<dbReference type="SUPFAM" id="SSF56935">
    <property type="entry name" value="Porins"/>
    <property type="match status" value="1"/>
</dbReference>
<keyword evidence="1" id="KW-0732">Signal</keyword>
<evidence type="ECO:0000256" key="1">
    <source>
        <dbReference type="SAM" id="SignalP"/>
    </source>
</evidence>
<dbReference type="AlphaFoldDB" id="C4V1G5"/>
<protein>
    <recommendedName>
        <fullName evidence="2">SLH domain-containing protein</fullName>
    </recommendedName>
</protein>
<feature type="domain" description="SLH" evidence="2">
    <location>
        <begin position="43"/>
        <end position="106"/>
    </location>
</feature>
<dbReference type="HOGENOM" id="CLU_036587_1_0_9"/>
<dbReference type="PANTHER" id="PTHR43308">
    <property type="entry name" value="OUTER MEMBRANE PROTEIN ALPHA-RELATED"/>
    <property type="match status" value="1"/>
</dbReference>
<proteinExistence type="predicted"/>
<feature type="chain" id="PRO_5002944807" description="SLH domain-containing protein" evidence="1">
    <location>
        <begin position="43"/>
        <end position="459"/>
    </location>
</feature>
<dbReference type="STRING" id="638302.HMPREF0908_0359"/>
<keyword evidence="4" id="KW-1185">Reference proteome</keyword>
<dbReference type="InterPro" id="IPR051465">
    <property type="entry name" value="Cell_Envelope_Struct_Comp"/>
</dbReference>
<evidence type="ECO:0000313" key="4">
    <source>
        <dbReference type="Proteomes" id="UP000005309"/>
    </source>
</evidence>
<evidence type="ECO:0000259" key="2">
    <source>
        <dbReference type="PROSITE" id="PS51272"/>
    </source>
</evidence>
<evidence type="ECO:0000313" key="3">
    <source>
        <dbReference type="EMBL" id="EEQ49291.1"/>
    </source>
</evidence>
<name>C4V1G5_9FIRM</name>
<gene>
    <name evidence="3" type="ORF">HMPREF0908_0359</name>
</gene>
<dbReference type="EMBL" id="ACLA01000005">
    <property type="protein sequence ID" value="EEQ49291.1"/>
    <property type="molecule type" value="Genomic_DNA"/>
</dbReference>
<dbReference type="Proteomes" id="UP000005309">
    <property type="component" value="Unassembled WGS sequence"/>
</dbReference>
<organism evidence="3 4">
    <name type="scientific">Selenomonas flueggei ATCC 43531</name>
    <dbReference type="NCBI Taxonomy" id="638302"/>
    <lineage>
        <taxon>Bacteria</taxon>
        <taxon>Bacillati</taxon>
        <taxon>Bacillota</taxon>
        <taxon>Negativicutes</taxon>
        <taxon>Selenomonadales</taxon>
        <taxon>Selenomonadaceae</taxon>
        <taxon>Selenomonas</taxon>
    </lineage>
</organism>
<dbReference type="eggNOG" id="COG3203">
    <property type="taxonomic scope" value="Bacteria"/>
</dbReference>
<dbReference type="PANTHER" id="PTHR43308:SF1">
    <property type="entry name" value="OUTER MEMBRANE PROTEIN ALPHA"/>
    <property type="match status" value="1"/>
</dbReference>
<dbReference type="InterPro" id="IPR001119">
    <property type="entry name" value="SLH_dom"/>
</dbReference>
<reference evidence="3 4" key="1">
    <citation type="submission" date="2009-04" db="EMBL/GenBank/DDBJ databases">
        <authorList>
            <person name="Qin X."/>
            <person name="Bachman B."/>
            <person name="Battles P."/>
            <person name="Bell A."/>
            <person name="Bess C."/>
            <person name="Bickham C."/>
            <person name="Chaboub L."/>
            <person name="Chen D."/>
            <person name="Coyle M."/>
            <person name="Deiros D.R."/>
            <person name="Dinh H."/>
            <person name="Forbes L."/>
            <person name="Fowler G."/>
            <person name="Francisco L."/>
            <person name="Fu Q."/>
            <person name="Gubbala S."/>
            <person name="Hale W."/>
            <person name="Han Y."/>
            <person name="Hemphill L."/>
            <person name="Highlander S.K."/>
            <person name="Hirani K."/>
            <person name="Hogues M."/>
            <person name="Jackson L."/>
            <person name="Jakkamsetti A."/>
            <person name="Javaid M."/>
            <person name="Jiang H."/>
            <person name="Korchina V."/>
            <person name="Kovar C."/>
            <person name="Lara F."/>
            <person name="Lee S."/>
            <person name="Mata R."/>
            <person name="Mathew T."/>
            <person name="Moen C."/>
            <person name="Morales K."/>
            <person name="Munidasa M."/>
            <person name="Nazareth L."/>
            <person name="Ngo R."/>
            <person name="Nguyen L."/>
            <person name="Okwuonu G."/>
            <person name="Ongeri F."/>
            <person name="Patil S."/>
            <person name="Petrosino J."/>
            <person name="Pham C."/>
            <person name="Pham P."/>
            <person name="Pu L.-L."/>
            <person name="Puazo M."/>
            <person name="Raj R."/>
            <person name="Reid J."/>
            <person name="Rouhana J."/>
            <person name="Saada N."/>
            <person name="Shang Y."/>
            <person name="Simmons D."/>
            <person name="Thornton R."/>
            <person name="Warren J."/>
            <person name="Weissenberger G."/>
            <person name="Zhang J."/>
            <person name="Zhang L."/>
            <person name="Zhou C."/>
            <person name="Zhu D."/>
            <person name="Muzny D."/>
            <person name="Worley K."/>
            <person name="Gibbs R."/>
        </authorList>
    </citation>
    <scope>NUCLEOTIDE SEQUENCE [LARGE SCALE GENOMIC DNA]</scope>
    <source>
        <strain evidence="3 4">ATCC 43531</strain>
    </source>
</reference>
<dbReference type="PROSITE" id="PS51272">
    <property type="entry name" value="SLH"/>
    <property type="match status" value="1"/>
</dbReference>